<comment type="caution">
    <text evidence="2">The sequence shown here is derived from an EMBL/GenBank/DDBJ whole genome shotgun (WGS) entry which is preliminary data.</text>
</comment>
<evidence type="ECO:0000313" key="3">
    <source>
        <dbReference type="Proteomes" id="UP000260665"/>
    </source>
</evidence>
<dbReference type="GO" id="GO:0090313">
    <property type="term" value="P:regulation of protein targeting to membrane"/>
    <property type="evidence" value="ECO:0007669"/>
    <property type="project" value="TreeGrafter"/>
</dbReference>
<dbReference type="Pfam" id="PF05170">
    <property type="entry name" value="AsmA"/>
    <property type="match status" value="1"/>
</dbReference>
<evidence type="ECO:0000259" key="1">
    <source>
        <dbReference type="Pfam" id="PF05170"/>
    </source>
</evidence>
<dbReference type="RefSeq" id="WP_117176009.1">
    <property type="nucleotide sequence ID" value="NZ_QFZK01000004.1"/>
</dbReference>
<sequence>MQGSSPQGATLQRPFSKRLLGLGALLGLALLLAIGFALGEARGWPLLIQPLQTELTQRLGRSVQLVPVATPGTPDDKTAAPGSARLHFWGGLSLQTPWLQVGAPAWSQAPHLLQARDVEVQLRYIDAWRAWQGQQLLVHSLRASQLDVVLERRADGLASWQIQDRPDSSPAPAAPLLQTVNLSQGQLRYNDAKLGLEARAQAVLKDSQLKLQLQADAGRAHMEFDGHADDLAHWDRAQGTFTLQGPSMAAVGVPLGITLPTTGAFKAQGQLRHSDKLWDVVLSAVQVGSSRLTGHFIFDTRKPLPQLSGTLSGERLNLLDLGPALGAEPAAAHRRGRVLPSRPFDLASLRTMEADVAIAIGTVDLNTSRLAPLQPLNARLQLSQGLLSLSDLDARLGPGHIGGKLSLNGQQDRAHWVADLHWDGVALEQWIHQTRSKGLPPYVTGRAQGQASLRGRITATVQGGTVSHLLVEAGGLDMAESLGVMVQGDQPLRLDCAVADLTVAAGVARPQVLVLDTSDSTVWMDGSVSLASETLDLRAVVAPKDFSPLTLRTPLHVGGSFAAPQVSVEKGPLSLKLGSALLLGLINPLAALIPLVDTGSRDASQQEALACQAHLQQKLQGKLPQPALQRPAP</sequence>
<feature type="domain" description="AsmA" evidence="1">
    <location>
        <begin position="286"/>
        <end position="455"/>
    </location>
</feature>
<dbReference type="InterPro" id="IPR007844">
    <property type="entry name" value="AsmA"/>
</dbReference>
<dbReference type="GO" id="GO:0005886">
    <property type="term" value="C:plasma membrane"/>
    <property type="evidence" value="ECO:0007669"/>
    <property type="project" value="TreeGrafter"/>
</dbReference>
<gene>
    <name evidence="2" type="ORF">DIC66_08260</name>
</gene>
<dbReference type="InterPro" id="IPR052894">
    <property type="entry name" value="AsmA-related"/>
</dbReference>
<accession>A0A3E1RCP6</accession>
<dbReference type="Proteomes" id="UP000260665">
    <property type="component" value="Unassembled WGS sequence"/>
</dbReference>
<reference evidence="2 3" key="1">
    <citation type="submission" date="2018-05" db="EMBL/GenBank/DDBJ databases">
        <title>Rhodoferax soyangensis sp.nov., isolated from an oligotrophic freshwater lake.</title>
        <authorList>
            <person name="Park M."/>
        </authorList>
    </citation>
    <scope>NUCLEOTIDE SEQUENCE [LARGE SCALE GENOMIC DNA]</scope>
    <source>
        <strain evidence="2 3">IMCC26218</strain>
    </source>
</reference>
<proteinExistence type="predicted"/>
<name>A0A3E1RCP6_9BURK</name>
<dbReference type="EMBL" id="QFZK01000004">
    <property type="protein sequence ID" value="RFO97129.1"/>
    <property type="molecule type" value="Genomic_DNA"/>
</dbReference>
<keyword evidence="3" id="KW-1185">Reference proteome</keyword>
<dbReference type="AlphaFoldDB" id="A0A3E1RCP6"/>
<dbReference type="PANTHER" id="PTHR30441:SF9">
    <property type="entry name" value="ASMA FAMILY PROTEIN YHJG"/>
    <property type="match status" value="1"/>
</dbReference>
<organism evidence="2 3">
    <name type="scientific">Rhodoferax lacus</name>
    <dbReference type="NCBI Taxonomy" id="2184758"/>
    <lineage>
        <taxon>Bacteria</taxon>
        <taxon>Pseudomonadati</taxon>
        <taxon>Pseudomonadota</taxon>
        <taxon>Betaproteobacteria</taxon>
        <taxon>Burkholderiales</taxon>
        <taxon>Comamonadaceae</taxon>
        <taxon>Rhodoferax</taxon>
    </lineage>
</organism>
<evidence type="ECO:0000313" key="2">
    <source>
        <dbReference type="EMBL" id="RFO97129.1"/>
    </source>
</evidence>
<dbReference type="OrthoDB" id="5749006at2"/>
<protein>
    <recommendedName>
        <fullName evidence="1">AsmA domain-containing protein</fullName>
    </recommendedName>
</protein>
<dbReference type="PANTHER" id="PTHR30441">
    <property type="entry name" value="DUF748 DOMAIN-CONTAINING PROTEIN"/>
    <property type="match status" value="1"/>
</dbReference>